<dbReference type="GO" id="GO:0070573">
    <property type="term" value="F:metallodipeptidase activity"/>
    <property type="evidence" value="ECO:0007669"/>
    <property type="project" value="InterPro"/>
</dbReference>
<dbReference type="PANTHER" id="PTHR10443">
    <property type="entry name" value="MICROSOMAL DIPEPTIDASE"/>
    <property type="match status" value="1"/>
</dbReference>
<proteinExistence type="predicted"/>
<dbReference type="AlphaFoldDB" id="A0A2M7S4P5"/>
<dbReference type="InterPro" id="IPR008257">
    <property type="entry name" value="Pept_M19"/>
</dbReference>
<protein>
    <recommendedName>
        <fullName evidence="4">Peptidase M19</fullName>
    </recommendedName>
</protein>
<dbReference type="Gene3D" id="3.20.20.140">
    <property type="entry name" value="Metal-dependent hydrolases"/>
    <property type="match status" value="1"/>
</dbReference>
<name>A0A2M7S4P5_9BACT</name>
<feature type="chain" id="PRO_5014948046" description="Peptidase M19" evidence="1">
    <location>
        <begin position="24"/>
        <end position="361"/>
    </location>
</feature>
<organism evidence="2 3">
    <name type="scientific">Candidatus Desantisbacteria bacterium CG_4_10_14_0_8_um_filter_48_22</name>
    <dbReference type="NCBI Taxonomy" id="1974543"/>
    <lineage>
        <taxon>Bacteria</taxon>
        <taxon>Candidatus Desantisiibacteriota</taxon>
    </lineage>
</organism>
<evidence type="ECO:0000313" key="3">
    <source>
        <dbReference type="Proteomes" id="UP000229307"/>
    </source>
</evidence>
<dbReference type="Proteomes" id="UP000229307">
    <property type="component" value="Unassembled WGS sequence"/>
</dbReference>
<dbReference type="SUPFAM" id="SSF51556">
    <property type="entry name" value="Metallo-dependent hydrolases"/>
    <property type="match status" value="1"/>
</dbReference>
<dbReference type="GO" id="GO:0006508">
    <property type="term" value="P:proteolysis"/>
    <property type="evidence" value="ECO:0007669"/>
    <property type="project" value="InterPro"/>
</dbReference>
<reference evidence="3" key="1">
    <citation type="submission" date="2017-09" db="EMBL/GenBank/DDBJ databases">
        <title>Depth-based differentiation of microbial function through sediment-hosted aquifers and enrichment of novel symbionts in the deep terrestrial subsurface.</title>
        <authorList>
            <person name="Probst A.J."/>
            <person name="Ladd B."/>
            <person name="Jarett J.K."/>
            <person name="Geller-Mcgrath D.E."/>
            <person name="Sieber C.M.K."/>
            <person name="Emerson J.B."/>
            <person name="Anantharaman K."/>
            <person name="Thomas B.C."/>
            <person name="Malmstrom R."/>
            <person name="Stieglmeier M."/>
            <person name="Klingl A."/>
            <person name="Woyke T."/>
            <person name="Ryan C.M."/>
            <person name="Banfield J.F."/>
        </authorList>
    </citation>
    <scope>NUCLEOTIDE SEQUENCE [LARGE SCALE GENOMIC DNA]</scope>
</reference>
<keyword evidence="1" id="KW-0732">Signal</keyword>
<evidence type="ECO:0000256" key="1">
    <source>
        <dbReference type="SAM" id="SignalP"/>
    </source>
</evidence>
<dbReference type="Pfam" id="PF01244">
    <property type="entry name" value="Peptidase_M19"/>
    <property type="match status" value="1"/>
</dbReference>
<evidence type="ECO:0008006" key="4">
    <source>
        <dbReference type="Google" id="ProtNLM"/>
    </source>
</evidence>
<gene>
    <name evidence="2" type="ORF">COY52_12255</name>
</gene>
<dbReference type="PANTHER" id="PTHR10443:SF12">
    <property type="entry name" value="DIPEPTIDASE"/>
    <property type="match status" value="1"/>
</dbReference>
<dbReference type="PROSITE" id="PS51365">
    <property type="entry name" value="RENAL_DIPEPTIDASE_2"/>
    <property type="match status" value="1"/>
</dbReference>
<comment type="caution">
    <text evidence="2">The sequence shown here is derived from an EMBL/GenBank/DDBJ whole genome shotgun (WGS) entry which is preliminary data.</text>
</comment>
<dbReference type="InterPro" id="IPR032466">
    <property type="entry name" value="Metal_Hydrolase"/>
</dbReference>
<feature type="signal peptide" evidence="1">
    <location>
        <begin position="1"/>
        <end position="23"/>
    </location>
</feature>
<evidence type="ECO:0000313" key="2">
    <source>
        <dbReference type="EMBL" id="PIZ14530.1"/>
    </source>
</evidence>
<accession>A0A2M7S4P5</accession>
<sequence>MKIKYILSACVLYTATAMINLNAKTLFDAADLHSDVLLNILEDPGYLDKDKPGQHTSFRTIKQGNYRLIVVIVSGDFFFDRNMEKPGWISRRLWKELGKYRLKKREFAGHCIDLVKKTFKDKKDFVLVTGRKDLDTVEKEKKTGILLGVEGMRVAENPGDVEWLYENGVRVFGLVWNSDNKFAHSHKSKSGLTEEGKELVRAIAKAGGIIDLSHASERTVLDAIETAGRDCPFMASHSGVRQISDVSRNPSDEAIKAIAGTGGIIGATFYRTLIKNRNNKSPVYATTDDVLDTIDCMAKMIPISNVAIGTDYGSIIPPKGLENAGCIQKIGAGMLKRGYTQEEANKVMGANALKFLRKALK</sequence>
<dbReference type="EMBL" id="PFMR01000339">
    <property type="protein sequence ID" value="PIZ14530.1"/>
    <property type="molecule type" value="Genomic_DNA"/>
</dbReference>